<dbReference type="Gene3D" id="3.40.1230.10">
    <property type="entry name" value="MTH938-like"/>
    <property type="match status" value="1"/>
</dbReference>
<dbReference type="EMBL" id="STGJ01000018">
    <property type="protein sequence ID" value="TIC79191.1"/>
    <property type="molecule type" value="Genomic_DNA"/>
</dbReference>
<dbReference type="SUPFAM" id="SSF64076">
    <property type="entry name" value="MTH938-like"/>
    <property type="match status" value="1"/>
</dbReference>
<dbReference type="RefSeq" id="WP_136555162.1">
    <property type="nucleotide sequence ID" value="NZ_STGJ01000018.1"/>
</dbReference>
<proteinExistence type="predicted"/>
<comment type="caution">
    <text evidence="1">The sequence shown here is derived from an EMBL/GenBank/DDBJ whole genome shotgun (WGS) entry which is preliminary data.</text>
</comment>
<accession>A0A4T0ULA6</accession>
<dbReference type="PANTHER" id="PTHR21192:SF2">
    <property type="entry name" value="NADH DEHYDROGENASE [UBIQUINONE] 1 ALPHA SUBCOMPLEX ASSEMBLY FACTOR 3"/>
    <property type="match status" value="1"/>
</dbReference>
<dbReference type="InterPro" id="IPR036748">
    <property type="entry name" value="MTH938-like_sf"/>
</dbReference>
<reference evidence="1 2" key="1">
    <citation type="submission" date="2019-04" db="EMBL/GenBank/DDBJ databases">
        <title>Crenobacter sp. nov.</title>
        <authorList>
            <person name="Shi S."/>
        </authorList>
    </citation>
    <scope>NUCLEOTIDE SEQUENCE [LARGE SCALE GENOMIC DNA]</scope>
    <source>
        <strain evidence="1 2">GY 70310</strain>
    </source>
</reference>
<evidence type="ECO:0008006" key="3">
    <source>
        <dbReference type="Google" id="ProtNLM"/>
    </source>
</evidence>
<dbReference type="InterPro" id="IPR007523">
    <property type="entry name" value="NDUFAF3/AAMDC"/>
</dbReference>
<evidence type="ECO:0000313" key="2">
    <source>
        <dbReference type="Proteomes" id="UP000308891"/>
    </source>
</evidence>
<protein>
    <recommendedName>
        <fullName evidence="3">Xcc1710-like domain-containing protein</fullName>
    </recommendedName>
</protein>
<sequence length="122" mass="13242">MKLHQSELAGHQLFSGYGDGYFQLGQTRYSHPLVVCGEHAAQWSATSFDALAPEHFAELARFEPEVVLVGCGKVQRLLHPRLYAALSAAHVGVEVMDSAAACRTYNILHAEGRKVLAALLPA</sequence>
<dbReference type="Pfam" id="PF04430">
    <property type="entry name" value="DUF498"/>
    <property type="match status" value="1"/>
</dbReference>
<evidence type="ECO:0000313" key="1">
    <source>
        <dbReference type="EMBL" id="TIC79191.1"/>
    </source>
</evidence>
<name>A0A4T0ULA6_9NEIS</name>
<dbReference type="OrthoDB" id="9800373at2"/>
<keyword evidence="2" id="KW-1185">Reference proteome</keyword>
<dbReference type="CDD" id="cd05560">
    <property type="entry name" value="Xcc1710_like"/>
    <property type="match status" value="1"/>
</dbReference>
<dbReference type="AlphaFoldDB" id="A0A4T0ULA6"/>
<gene>
    <name evidence="1" type="ORF">E5K04_13905</name>
</gene>
<dbReference type="Proteomes" id="UP000308891">
    <property type="component" value="Unassembled WGS sequence"/>
</dbReference>
<dbReference type="PANTHER" id="PTHR21192">
    <property type="entry name" value="NUCLEAR PROTEIN E3-3"/>
    <property type="match status" value="1"/>
</dbReference>
<organism evidence="1 2">
    <name type="scientific">Crenobacter intestini</name>
    <dbReference type="NCBI Taxonomy" id="2563443"/>
    <lineage>
        <taxon>Bacteria</taxon>
        <taxon>Pseudomonadati</taxon>
        <taxon>Pseudomonadota</taxon>
        <taxon>Betaproteobacteria</taxon>
        <taxon>Neisseriales</taxon>
        <taxon>Neisseriaceae</taxon>
        <taxon>Crenobacter</taxon>
    </lineage>
</organism>